<evidence type="ECO:0000313" key="3">
    <source>
        <dbReference type="Proteomes" id="UP001239445"/>
    </source>
</evidence>
<proteinExistence type="predicted"/>
<feature type="compositionally biased region" description="Low complexity" evidence="1">
    <location>
        <begin position="715"/>
        <end position="726"/>
    </location>
</feature>
<feature type="compositionally biased region" description="Basic and acidic residues" evidence="1">
    <location>
        <begin position="584"/>
        <end position="594"/>
    </location>
</feature>
<feature type="compositionally biased region" description="Basic and acidic residues" evidence="1">
    <location>
        <begin position="633"/>
        <end position="663"/>
    </location>
</feature>
<feature type="compositionally biased region" description="Basic and acidic residues" evidence="1">
    <location>
        <begin position="729"/>
        <end position="747"/>
    </location>
</feature>
<keyword evidence="3" id="KW-1185">Reference proteome</keyword>
<organism evidence="2 3">
    <name type="scientific">Echria macrotheca</name>
    <dbReference type="NCBI Taxonomy" id="438768"/>
    <lineage>
        <taxon>Eukaryota</taxon>
        <taxon>Fungi</taxon>
        <taxon>Dikarya</taxon>
        <taxon>Ascomycota</taxon>
        <taxon>Pezizomycotina</taxon>
        <taxon>Sordariomycetes</taxon>
        <taxon>Sordariomycetidae</taxon>
        <taxon>Sordariales</taxon>
        <taxon>Schizotheciaceae</taxon>
        <taxon>Echria</taxon>
    </lineage>
</organism>
<dbReference type="Proteomes" id="UP001239445">
    <property type="component" value="Unassembled WGS sequence"/>
</dbReference>
<dbReference type="AlphaFoldDB" id="A0AAJ0B5V1"/>
<feature type="compositionally biased region" description="Low complexity" evidence="1">
    <location>
        <begin position="126"/>
        <end position="142"/>
    </location>
</feature>
<comment type="caution">
    <text evidence="2">The sequence shown here is derived from an EMBL/GenBank/DDBJ whole genome shotgun (WGS) entry which is preliminary data.</text>
</comment>
<feature type="compositionally biased region" description="Pro residues" evidence="1">
    <location>
        <begin position="427"/>
        <end position="440"/>
    </location>
</feature>
<accession>A0AAJ0B5V1</accession>
<name>A0AAJ0B5V1_9PEZI</name>
<dbReference type="EMBL" id="MU839844">
    <property type="protein sequence ID" value="KAK1750963.1"/>
    <property type="molecule type" value="Genomic_DNA"/>
</dbReference>
<feature type="compositionally biased region" description="Basic and acidic residues" evidence="1">
    <location>
        <begin position="507"/>
        <end position="516"/>
    </location>
</feature>
<feature type="compositionally biased region" description="Pro residues" evidence="1">
    <location>
        <begin position="31"/>
        <end position="42"/>
    </location>
</feature>
<protein>
    <submittedName>
        <fullName evidence="2">Uncharacterized protein</fullName>
    </submittedName>
</protein>
<feature type="region of interest" description="Disordered" evidence="1">
    <location>
        <begin position="421"/>
        <end position="516"/>
    </location>
</feature>
<feature type="compositionally biased region" description="Low complexity" evidence="1">
    <location>
        <begin position="673"/>
        <end position="688"/>
    </location>
</feature>
<feature type="region of interest" description="Disordered" evidence="1">
    <location>
        <begin position="584"/>
        <end position="786"/>
    </location>
</feature>
<gene>
    <name evidence="2" type="ORF">QBC47DRAFT_392997</name>
</gene>
<feature type="compositionally biased region" description="Polar residues" evidence="1">
    <location>
        <begin position="461"/>
        <end position="476"/>
    </location>
</feature>
<feature type="region of interest" description="Disordered" evidence="1">
    <location>
        <begin position="1"/>
        <end position="177"/>
    </location>
</feature>
<sequence length="786" mass="85248">MTVKYDGGQAQRGKLQQVHDVPAQSLQSPQPQLPPPPPPPPQHQFEHQYALQTLHQQHHSQLPPPPRPSHAHHEPLPSLSHHHAHHAVPPAPHYPQHALPPRQPSLAPFSSQPAPPPVAHPPASLPPLHHALPPASSQPLPSVISKPIIMDPPGRRTSQPPTPPKGFPSPSQDHARVNPKFVDDCTRITFAVQQSVPEAVRRTVRDNWEKCLLGSEFHQAFVLNASIHHATTSITRRAVRDFGAKMVQESREEVMEHFTEQDLDAVVDQILAKASDQFLDRCLEKRLYTIEAKPLINALATAKRLGYNPSDIVQEDHEHVIPREAFPGAGVSTAPGQVQQHHSSRAPTSSVVTATNPALQCRRCFRTFIHTPPYDYHTKYNLCQAVPPTAEGFKQSCAACGQQFMTTDELQAHLDTRICSTYVSKPPRGPGRPPRQPPAAQPTSPIAIYPSIQRPGPGVNGYQSPQPQPQLHSTPGPSQPAVRRSIGPGGSSTPSGSPNPDPYAHLSKADFDAMNEELHAAEEKYAPRFKEAELIPDENERRAKIEGLRNSFGTKQSMIRKKYGVRLRERRTKAEIQAEKERLGIRRAEREKAKAALTATPANPGSAAQPGSVPARSSGASGWVAANTPRATAWEEEHDAKRRRMEGGEYEAVRKSAPDETPTRKPLSVTEMGGSLSNSTNASATGSAVPQPSAPKVDDTPARGAQARPTSAQGESTSERPSPSSTDTHSGETRDATGSVSDKRPIPVDDSSSSSDDDEGIPPSLPPHIRQSLTPQKPAGSTAAPS</sequence>
<feature type="compositionally biased region" description="Pro residues" evidence="1">
    <location>
        <begin position="113"/>
        <end position="125"/>
    </location>
</feature>
<evidence type="ECO:0000256" key="1">
    <source>
        <dbReference type="SAM" id="MobiDB-lite"/>
    </source>
</evidence>
<reference evidence="2" key="1">
    <citation type="submission" date="2023-06" db="EMBL/GenBank/DDBJ databases">
        <title>Genome-scale phylogeny and comparative genomics of the fungal order Sordariales.</title>
        <authorList>
            <consortium name="Lawrence Berkeley National Laboratory"/>
            <person name="Hensen N."/>
            <person name="Bonometti L."/>
            <person name="Westerberg I."/>
            <person name="Brannstrom I.O."/>
            <person name="Guillou S."/>
            <person name="Cros-Aarteil S."/>
            <person name="Calhoun S."/>
            <person name="Haridas S."/>
            <person name="Kuo A."/>
            <person name="Mondo S."/>
            <person name="Pangilinan J."/>
            <person name="Riley R."/>
            <person name="Labutti K."/>
            <person name="Andreopoulos B."/>
            <person name="Lipzen A."/>
            <person name="Chen C."/>
            <person name="Yanf M."/>
            <person name="Daum C."/>
            <person name="Ng V."/>
            <person name="Clum A."/>
            <person name="Steindorff A."/>
            <person name="Ohm R."/>
            <person name="Martin F."/>
            <person name="Silar P."/>
            <person name="Natvig D."/>
            <person name="Lalanne C."/>
            <person name="Gautier V."/>
            <person name="Ament-Velasquez S.L."/>
            <person name="Kruys A."/>
            <person name="Hutchinson M.I."/>
            <person name="Powell A.J."/>
            <person name="Barry K."/>
            <person name="Miller A.N."/>
            <person name="Grigoriev I.V."/>
            <person name="Debuchy R."/>
            <person name="Gladieux P."/>
            <person name="Thoren M.H."/>
            <person name="Johannesson H."/>
        </authorList>
    </citation>
    <scope>NUCLEOTIDE SEQUENCE</scope>
    <source>
        <strain evidence="2">PSN4</strain>
    </source>
</reference>
<feature type="compositionally biased region" description="Low complexity" evidence="1">
    <location>
        <begin position="51"/>
        <end position="61"/>
    </location>
</feature>
<evidence type="ECO:0000313" key="2">
    <source>
        <dbReference type="EMBL" id="KAK1750963.1"/>
    </source>
</evidence>